<gene>
    <name evidence="1" type="ORF">V1525DRAFT_398136</name>
</gene>
<reference evidence="2" key="1">
    <citation type="journal article" date="2024" name="Front. Bioeng. Biotechnol.">
        <title>Genome-scale model development and genomic sequencing of the oleaginous clade Lipomyces.</title>
        <authorList>
            <person name="Czajka J.J."/>
            <person name="Han Y."/>
            <person name="Kim J."/>
            <person name="Mondo S.J."/>
            <person name="Hofstad B.A."/>
            <person name="Robles A."/>
            <person name="Haridas S."/>
            <person name="Riley R."/>
            <person name="LaButti K."/>
            <person name="Pangilinan J."/>
            <person name="Andreopoulos W."/>
            <person name="Lipzen A."/>
            <person name="Yan J."/>
            <person name="Wang M."/>
            <person name="Ng V."/>
            <person name="Grigoriev I.V."/>
            <person name="Spatafora J.W."/>
            <person name="Magnuson J.K."/>
            <person name="Baker S.E."/>
            <person name="Pomraning K.R."/>
        </authorList>
    </citation>
    <scope>NUCLEOTIDE SEQUENCE [LARGE SCALE GENOMIC DNA]</scope>
    <source>
        <strain evidence="2">CBS 7786</strain>
    </source>
</reference>
<sequence>MDSSAGEPTASWKDLRSVALTEAFSSSTKKRTQLFAAIASAAKASELASDLPLILHLIFSTYSLYDDHASRMAVMHALKALLESDLSTVTDKFVPALKREAEQKGMAAADYFVLLEWVNQIIHVLCKQKDDLSIYSSWLPELVAIQAICLDNTLSSVSDKKSRLARATEKSAKAALVLALTQVDDSCSKYLDLLATKTSSLVNASLIGILAATVAELKVNQLAYKVVLDRRSEIYAFYIREILGSKTVVSQHNARALSHFFQEFLTKDDFTNNVAAPLERAILRSPETVLGPVSLQLVKSIPPSVDCAEAVLKHLVNPLLSALKSSKESVREYSSQTLSALFKKCYDEEITPKIANELLAPLKASKVTVPEQRAMYGQALSSLPRSMALTETIPAGLAALASKEMNELAMRSIVTAIFHHTKTALDSDSVIDKVVLDSIVSGLADKRANLRRYWIMSLGDFVLSASSKPSKAVVSFLEKTLPKLLDTWKEVNTSPTAAVQSKIIVAGHVFTCIAKSLVGLNDPAISGLIAKAKVVEAAFTLTPKPSFLLFDRIYTKLSTADEQLWAVRALRSTAADVESNTDSGTAWALAFIYFITSCAIDSRVRLQATSLLAESYSARPRVISNVVISALWRWIAQLEDPSAKEQSPAITLSALKRLRIVLQTLTPMGDAQIPVEILQDQLVQMVVLTHHHLLESSEDWIMLCQRVSVDPGRLVAAKTIELQAVVTASAANDEQSERTLDAAMKAAATLAFVSPDVFAPFVRDKFIEDLDASRLDGITEEDVRIWRTPDGVLCIDVLNSNSDKSSVNKNAKDYANLKWEAEVRAELAKKAAPGQKKLTKDEQSKVNEQLAREKAIRGRLQDAYWHVCRGVKLIHFLCAGTNNGPEIWFGPATESLVAALQNNISLLLGSLGIDTYLELAEKLNTRVGPLRKFIGVSLLRAINVTGVDKSLAEESLRELVTRILYRLRFLSEQIPLDAISLIYILPIILLVFEKMGIDCSNSEEKDEQLILAIDILTLHTETFASTSVPRLEVLKNIISLMTAYPSRNKGAKECLLGICQSIAMNITDEELNVMLAATISSDSFVRGAVLEAIDTEFEISHIGHSHELWIASHDENELNAKVASSIWEENGLDIDEDTPVKMLPYLENVDAQVRGATSRAVADALEQKLSDKPTLFHDFLQAIMELYRERAKPPAAIYDEFGMIVKSSLEQKDPWEVRSGIAATFKQIARIFPESELSTFLRFLIDDGPLGDKDATVRQQMQEAGVLILYLHAKNEVDSLMPMLETCLGSKHTGSEVQDRIKECAIVLYATLARHLDDDARLPSIIDRLITTLKAPSENVQFAVSESLPPLITRVDNAKVGQYVEQLVQQLFGANKYSERRGAAFGISGVVKGTGISALADYDIIRSLTIALEDKKDPKKRQGVQFAFETLSMSLGRNFEPYVIEILPLLLSSLGDASPEVREATADAAKEIMKHTTSYGIKQLIPLTLESFNQTQWRSKKGSVELLGTMAYLDPRQLSESLSSIIPEIVGALNDTHKEVRKAASLSLQRFGEVISNPEIQNLVPALLKAISDPTKYVDEVLELLLKTSFVHYIDAPSLALIIYILHRGLRERSASTKRKACQIVGNMASLTDSKDLVPYLDSIVAELEISMVDPVPATQAMASRALGSLIEKLGEDQMPDLIPKLLNMLRADNNEGDRVGAAQALSEVVSGLGTRKLEELLPTILKSVSSPKANIRESFMNLMIFLPVAFGNNFSPYLARVIPPILAGLADDVEPIRDTSLRAGRLIVKNYATRAVDLLLPELERGLSDENYRIRLSSIELTGDLLFQITGVSKSTMNEDNEEQQQQEEETVGGEVHSSLREVLGDERRDRILAALYVCRSDVTAVVRNAAVEIWKSLVPNTPRTVKDILPVLSQLIIRRLSSPDEDQRENASQTLSDLVRRFGESLLAQFLPTLESGLYSNDPDAKQGICLALSELIESTPVGILESHESALMAFVRSALVDPDANVREAAAHTFDTVHEIFGDTAINQILPHLLNLLQTVGQSEYALAAFKEIMSMKSHVIFPVLIPVLLKGHVTAFNARALGSLAEVAGSALYEHLQKIIDALFDTLLMDEDDDDDGDQEEEVNKAIDTIVASIGDEEGVELLMDIFLELAEDESPRKRSLAFDHIATYFESADVDDYSEYAQKWVRHGLAGLDDGAQEVVMSAWKSLSILLAKLHKEDILELVIPTNRQLQAVGSRGTDMAGFALPKGPNAILPIFSQGLMYGTSDQREQAARGIAEVVERTPAEVLRPFVTQIVGPLIRTVGERVPAEVKVAILDTLAVMLAKIPAFLRPFLPQLQRTFTKSLTDSTSEGLQESAQKALDVLASIQPARK</sequence>
<dbReference type="Proteomes" id="UP001433508">
    <property type="component" value="Unassembled WGS sequence"/>
</dbReference>
<evidence type="ECO:0000313" key="1">
    <source>
        <dbReference type="EMBL" id="KAK9239459.1"/>
    </source>
</evidence>
<organism evidence="1 2">
    <name type="scientific">Lipomyces kononenkoae</name>
    <name type="common">Yeast</name>
    <dbReference type="NCBI Taxonomy" id="34357"/>
    <lineage>
        <taxon>Eukaryota</taxon>
        <taxon>Fungi</taxon>
        <taxon>Dikarya</taxon>
        <taxon>Ascomycota</taxon>
        <taxon>Saccharomycotina</taxon>
        <taxon>Lipomycetes</taxon>
        <taxon>Lipomycetales</taxon>
        <taxon>Lipomycetaceae</taxon>
        <taxon>Lipomyces</taxon>
    </lineage>
</organism>
<dbReference type="EMBL" id="MU971346">
    <property type="protein sequence ID" value="KAK9239459.1"/>
    <property type="molecule type" value="Genomic_DNA"/>
</dbReference>
<proteinExistence type="predicted"/>
<name>A0ACC3T7P1_LIPKO</name>
<protein>
    <submittedName>
        <fullName evidence="1">Armadillo-type protein</fullName>
    </submittedName>
</protein>
<comment type="caution">
    <text evidence="1">The sequence shown here is derived from an EMBL/GenBank/DDBJ whole genome shotgun (WGS) entry which is preliminary data.</text>
</comment>
<keyword evidence="2" id="KW-1185">Reference proteome</keyword>
<evidence type="ECO:0000313" key="2">
    <source>
        <dbReference type="Proteomes" id="UP001433508"/>
    </source>
</evidence>
<accession>A0ACC3T7P1</accession>